<evidence type="ECO:0000313" key="2">
    <source>
        <dbReference type="Proteomes" id="UP000753802"/>
    </source>
</evidence>
<sequence length="68" mass="7908">MILVFKTTVDSITKINQLKPHLDGIKSIHQWNFDLWDCDKILRIDGPEDISTMVIDTLKMHGFHCVEL</sequence>
<evidence type="ECO:0008006" key="3">
    <source>
        <dbReference type="Google" id="ProtNLM"/>
    </source>
</evidence>
<proteinExistence type="predicted"/>
<evidence type="ECO:0000313" key="1">
    <source>
        <dbReference type="EMBL" id="NCI48920.1"/>
    </source>
</evidence>
<name>A0ABW9ZV23_9BACT</name>
<accession>A0ABW9ZV23</accession>
<comment type="caution">
    <text evidence="1">The sequence shown here is derived from an EMBL/GenBank/DDBJ whole genome shotgun (WGS) entry which is preliminary data.</text>
</comment>
<gene>
    <name evidence="1" type="ORF">GWC95_03230</name>
</gene>
<dbReference type="RefSeq" id="WP_161817228.1">
    <property type="nucleotide sequence ID" value="NZ_JAACJS010000002.1"/>
</dbReference>
<organism evidence="1 2">
    <name type="scientific">Sediminibacterium roseum</name>
    <dbReference type="NCBI Taxonomy" id="1978412"/>
    <lineage>
        <taxon>Bacteria</taxon>
        <taxon>Pseudomonadati</taxon>
        <taxon>Bacteroidota</taxon>
        <taxon>Chitinophagia</taxon>
        <taxon>Chitinophagales</taxon>
        <taxon>Chitinophagaceae</taxon>
        <taxon>Sediminibacterium</taxon>
    </lineage>
</organism>
<keyword evidence="2" id="KW-1185">Reference proteome</keyword>
<dbReference type="EMBL" id="JAACJS010000002">
    <property type="protein sequence ID" value="NCI48920.1"/>
    <property type="molecule type" value="Genomic_DNA"/>
</dbReference>
<reference evidence="1 2" key="1">
    <citation type="submission" date="2020-01" db="EMBL/GenBank/DDBJ databases">
        <title>Genome analysis.</title>
        <authorList>
            <person name="Wu S."/>
            <person name="Wang G."/>
        </authorList>
    </citation>
    <scope>NUCLEOTIDE SEQUENCE [LARGE SCALE GENOMIC DNA]</scope>
    <source>
        <strain evidence="1 2">SYL130</strain>
    </source>
</reference>
<dbReference type="Proteomes" id="UP000753802">
    <property type="component" value="Unassembled WGS sequence"/>
</dbReference>
<protein>
    <recommendedName>
        <fullName evidence="3">HMA domain-containing protein</fullName>
    </recommendedName>
</protein>